<dbReference type="Proteomes" id="UP000032024">
    <property type="component" value="Chromosome"/>
</dbReference>
<keyword evidence="2" id="KW-1185">Reference proteome</keyword>
<evidence type="ECO:0000313" key="2">
    <source>
        <dbReference type="Proteomes" id="UP000032024"/>
    </source>
</evidence>
<dbReference type="AlphaFoldDB" id="A0AAN0T9D2"/>
<evidence type="ECO:0000313" key="1">
    <source>
        <dbReference type="EMBL" id="AJO23541.1"/>
    </source>
</evidence>
<reference evidence="2" key="1">
    <citation type="submission" date="2015-01" db="EMBL/GenBank/DDBJ databases">
        <title>Comparative genome analysis of Bacillus coagulans HM-08, Clostridium butyricum HM-68, Bacillus subtilis HM-66 and Bacillus paralicheniformis BL-09.</title>
        <authorList>
            <person name="Zhang H."/>
        </authorList>
    </citation>
    <scope>NUCLEOTIDE SEQUENCE [LARGE SCALE GENOMIC DNA]</scope>
    <source>
        <strain evidence="2">HM-08</strain>
    </source>
</reference>
<sequence>MSSDCKKCLFVNSKASHIPVNAVIKFEFTIPILIKDKKSFNAEASAAFTLVVVSIVRLSATIVPPSNFSKPFKKNGLTRCRRIPFVNVFTLPIRKTVYYNYNPSFPFWLLIKTVCNDIVILRSFISFPTCKYAEFRNIPAYILFNHKLPRRCDIFDTFLWQICVMGNKYFSFRLFYDKMIVGSTLPNGFSTI</sequence>
<accession>A0AAN0T9D2</accession>
<organism evidence="1 2">
    <name type="scientific">Heyndrickxia coagulans</name>
    <name type="common">Weizmannia coagulans</name>
    <dbReference type="NCBI Taxonomy" id="1398"/>
    <lineage>
        <taxon>Bacteria</taxon>
        <taxon>Bacillati</taxon>
        <taxon>Bacillota</taxon>
        <taxon>Bacilli</taxon>
        <taxon>Bacillales</taxon>
        <taxon>Bacillaceae</taxon>
        <taxon>Heyndrickxia</taxon>
    </lineage>
</organism>
<name>A0AAN0T9D2_HEYCO</name>
<protein>
    <submittedName>
        <fullName evidence="1">Uncharacterized protein</fullName>
    </submittedName>
</protein>
<proteinExistence type="predicted"/>
<dbReference type="EMBL" id="CP010525">
    <property type="protein sequence ID" value="AJO23541.1"/>
    <property type="molecule type" value="Genomic_DNA"/>
</dbReference>
<gene>
    <name evidence="1" type="ORF">SB48_HM08orf04378</name>
</gene>